<protein>
    <submittedName>
        <fullName evidence="2">Uncharacterized protein</fullName>
    </submittedName>
</protein>
<accession>A0A7C3MAP8</accession>
<dbReference type="AlphaFoldDB" id="A0A7C3MAP8"/>
<gene>
    <name evidence="1" type="ORF">ENN70_07095</name>
    <name evidence="2" type="ORF">ENW66_05535</name>
</gene>
<dbReference type="EMBL" id="DTLB01000034">
    <property type="protein sequence ID" value="HFW32397.1"/>
    <property type="molecule type" value="Genomic_DNA"/>
</dbReference>
<name>A0A7C3MAP8_ARCFL</name>
<dbReference type="Gene3D" id="3.10.20.840">
    <property type="match status" value="1"/>
</dbReference>
<sequence>MDLICMYVFRGEESFGESIDVYGNYLIVKVGSEFLAVPRKSIKSVEDGKIIIGDFDEEEARKVGIKWVEEKSKPVTLEELKSYGFGEEEG</sequence>
<dbReference type="InterPro" id="IPR043961">
    <property type="entry name" value="DUF5749"/>
</dbReference>
<evidence type="ECO:0000313" key="1">
    <source>
        <dbReference type="EMBL" id="HET21812.1"/>
    </source>
</evidence>
<proteinExistence type="predicted"/>
<organism evidence="2">
    <name type="scientific">Archaeoglobus fulgidus</name>
    <dbReference type="NCBI Taxonomy" id="2234"/>
    <lineage>
        <taxon>Archaea</taxon>
        <taxon>Methanobacteriati</taxon>
        <taxon>Methanobacteriota</taxon>
        <taxon>Archaeoglobi</taxon>
        <taxon>Archaeoglobales</taxon>
        <taxon>Archaeoglobaceae</taxon>
        <taxon>Archaeoglobus</taxon>
    </lineage>
</organism>
<dbReference type="EMBL" id="DSCQ01000084">
    <property type="protein sequence ID" value="HET21812.1"/>
    <property type="molecule type" value="Genomic_DNA"/>
</dbReference>
<evidence type="ECO:0000313" key="2">
    <source>
        <dbReference type="EMBL" id="HFW32397.1"/>
    </source>
</evidence>
<reference evidence="2" key="1">
    <citation type="journal article" date="2020" name="mSystems">
        <title>Genome- and Community-Level Interaction Insights into Carbon Utilization and Element Cycling Functions of Hydrothermarchaeota in Hydrothermal Sediment.</title>
        <authorList>
            <person name="Zhou Z."/>
            <person name="Liu Y."/>
            <person name="Xu W."/>
            <person name="Pan J."/>
            <person name="Luo Z.H."/>
            <person name="Li M."/>
        </authorList>
    </citation>
    <scope>NUCLEOTIDE SEQUENCE [LARGE SCALE GENOMIC DNA]</scope>
    <source>
        <strain evidence="1">SpSt-12</strain>
        <strain evidence="2">SpSt-87</strain>
    </source>
</reference>
<comment type="caution">
    <text evidence="2">The sequence shown here is derived from an EMBL/GenBank/DDBJ whole genome shotgun (WGS) entry which is preliminary data.</text>
</comment>
<dbReference type="Pfam" id="PF19023">
    <property type="entry name" value="DUF5749"/>
    <property type="match status" value="1"/>
</dbReference>